<feature type="compositionally biased region" description="Basic residues" evidence="1">
    <location>
        <begin position="52"/>
        <end position="65"/>
    </location>
</feature>
<dbReference type="AlphaFoldDB" id="A0A4C1UZU2"/>
<gene>
    <name evidence="2" type="ORF">EVAR_21056_1</name>
</gene>
<feature type="compositionally biased region" description="Pro residues" evidence="1">
    <location>
        <begin position="68"/>
        <end position="77"/>
    </location>
</feature>
<proteinExistence type="predicted"/>
<feature type="region of interest" description="Disordered" evidence="1">
    <location>
        <begin position="1"/>
        <end position="85"/>
    </location>
</feature>
<comment type="caution">
    <text evidence="2">The sequence shown here is derived from an EMBL/GenBank/DDBJ whole genome shotgun (WGS) entry which is preliminary data.</text>
</comment>
<dbReference type="EMBL" id="BGZK01000254">
    <property type="protein sequence ID" value="GBP32023.1"/>
    <property type="molecule type" value="Genomic_DNA"/>
</dbReference>
<sequence length="85" mass="9198">MASVASALLPNGRRQSRQLTVPELSCRRQPRAASGLSGRAGGALSLTGGKFANRRYHSKRTRCRRPVAQPPPHPPLSRPSGRQDT</sequence>
<name>A0A4C1UZU2_EUMVA</name>
<feature type="compositionally biased region" description="Low complexity" evidence="1">
    <location>
        <begin position="31"/>
        <end position="49"/>
    </location>
</feature>
<dbReference type="Proteomes" id="UP000299102">
    <property type="component" value="Unassembled WGS sequence"/>
</dbReference>
<evidence type="ECO:0000313" key="2">
    <source>
        <dbReference type="EMBL" id="GBP32023.1"/>
    </source>
</evidence>
<organism evidence="2 3">
    <name type="scientific">Eumeta variegata</name>
    <name type="common">Bagworm moth</name>
    <name type="synonym">Eumeta japonica</name>
    <dbReference type="NCBI Taxonomy" id="151549"/>
    <lineage>
        <taxon>Eukaryota</taxon>
        <taxon>Metazoa</taxon>
        <taxon>Ecdysozoa</taxon>
        <taxon>Arthropoda</taxon>
        <taxon>Hexapoda</taxon>
        <taxon>Insecta</taxon>
        <taxon>Pterygota</taxon>
        <taxon>Neoptera</taxon>
        <taxon>Endopterygota</taxon>
        <taxon>Lepidoptera</taxon>
        <taxon>Glossata</taxon>
        <taxon>Ditrysia</taxon>
        <taxon>Tineoidea</taxon>
        <taxon>Psychidae</taxon>
        <taxon>Oiketicinae</taxon>
        <taxon>Eumeta</taxon>
    </lineage>
</organism>
<evidence type="ECO:0000256" key="1">
    <source>
        <dbReference type="SAM" id="MobiDB-lite"/>
    </source>
</evidence>
<evidence type="ECO:0000313" key="3">
    <source>
        <dbReference type="Proteomes" id="UP000299102"/>
    </source>
</evidence>
<accession>A0A4C1UZU2</accession>
<keyword evidence="3" id="KW-1185">Reference proteome</keyword>
<protein>
    <submittedName>
        <fullName evidence="2">Uncharacterized protein</fullName>
    </submittedName>
</protein>
<reference evidence="2 3" key="1">
    <citation type="journal article" date="2019" name="Commun. Biol.">
        <title>The bagworm genome reveals a unique fibroin gene that provides high tensile strength.</title>
        <authorList>
            <person name="Kono N."/>
            <person name="Nakamura H."/>
            <person name="Ohtoshi R."/>
            <person name="Tomita M."/>
            <person name="Numata K."/>
            <person name="Arakawa K."/>
        </authorList>
    </citation>
    <scope>NUCLEOTIDE SEQUENCE [LARGE SCALE GENOMIC DNA]</scope>
</reference>